<keyword evidence="3" id="KW-1185">Reference proteome</keyword>
<organism evidence="2 3">
    <name type="scientific">Rhizobium herbae</name>
    <dbReference type="NCBI Taxonomy" id="508661"/>
    <lineage>
        <taxon>Bacteria</taxon>
        <taxon>Pseudomonadati</taxon>
        <taxon>Pseudomonadota</taxon>
        <taxon>Alphaproteobacteria</taxon>
        <taxon>Hyphomicrobiales</taxon>
        <taxon>Rhizobiaceae</taxon>
        <taxon>Rhizobium/Agrobacterium group</taxon>
        <taxon>Rhizobium</taxon>
    </lineage>
</organism>
<proteinExistence type="predicted"/>
<accession>A0ABS4EG94</accession>
<dbReference type="EMBL" id="JAGGJV010000001">
    <property type="protein sequence ID" value="MBP1856866.1"/>
    <property type="molecule type" value="Genomic_DNA"/>
</dbReference>
<name>A0ABS4EG94_9HYPH</name>
<evidence type="ECO:0000313" key="2">
    <source>
        <dbReference type="EMBL" id="MBP1856866.1"/>
    </source>
</evidence>
<evidence type="ECO:0000256" key="1">
    <source>
        <dbReference type="SAM" id="MobiDB-lite"/>
    </source>
</evidence>
<dbReference type="Proteomes" id="UP000823786">
    <property type="component" value="Unassembled WGS sequence"/>
</dbReference>
<gene>
    <name evidence="2" type="ORF">J2Z75_000346</name>
</gene>
<comment type="caution">
    <text evidence="2">The sequence shown here is derived from an EMBL/GenBank/DDBJ whole genome shotgun (WGS) entry which is preliminary data.</text>
</comment>
<feature type="region of interest" description="Disordered" evidence="1">
    <location>
        <begin position="1"/>
        <end position="25"/>
    </location>
</feature>
<dbReference type="RefSeq" id="WP_209846815.1">
    <property type="nucleotide sequence ID" value="NZ_JAGGJV010000001.1"/>
</dbReference>
<protein>
    <submittedName>
        <fullName evidence="2">Uncharacterized protein</fullName>
    </submittedName>
</protein>
<evidence type="ECO:0000313" key="3">
    <source>
        <dbReference type="Proteomes" id="UP000823786"/>
    </source>
</evidence>
<reference evidence="2 3" key="1">
    <citation type="submission" date="2021-03" db="EMBL/GenBank/DDBJ databases">
        <title>Genomic Encyclopedia of Type Strains, Phase IV (KMG-IV): sequencing the most valuable type-strain genomes for metagenomic binning, comparative biology and taxonomic classification.</title>
        <authorList>
            <person name="Goeker M."/>
        </authorList>
    </citation>
    <scope>NUCLEOTIDE SEQUENCE [LARGE SCALE GENOMIC DNA]</scope>
    <source>
        <strain evidence="2 3">DSM 26427</strain>
    </source>
</reference>
<sequence length="148" mass="16280">MGIYSDEFNAESARQKQKKADDAAAMERINQRTEESLKVGEKHLNETVLEELSLAKKDLKGSVDVNISPISIADEGPWKARSVSAVFSSLKKTITMYLQVVVDEKGNWETKVSGDLVSPGGAKSSSFNPEELRGLIKDIVREIARLEG</sequence>